<dbReference type="SUPFAM" id="SSF49464">
    <property type="entry name" value="Carboxypeptidase regulatory domain-like"/>
    <property type="match status" value="1"/>
</dbReference>
<keyword evidence="2 10" id="KW-0813">Transport</keyword>
<dbReference type="InterPro" id="IPR037066">
    <property type="entry name" value="Plug_dom_sf"/>
</dbReference>
<protein>
    <submittedName>
        <fullName evidence="14">SusC/RagA family TonB-linked outer membrane protein</fullName>
    </submittedName>
</protein>
<accession>A0A550I0C4</accession>
<dbReference type="Pfam" id="PF00593">
    <property type="entry name" value="TonB_dep_Rec_b-barrel"/>
    <property type="match status" value="1"/>
</dbReference>
<evidence type="ECO:0000256" key="10">
    <source>
        <dbReference type="PROSITE-ProRule" id="PRU01360"/>
    </source>
</evidence>
<dbReference type="GO" id="GO:0009279">
    <property type="term" value="C:cell outer membrane"/>
    <property type="evidence" value="ECO:0007669"/>
    <property type="project" value="UniProtKB-SubCell"/>
</dbReference>
<evidence type="ECO:0000256" key="4">
    <source>
        <dbReference type="ARBA" id="ARBA00022692"/>
    </source>
</evidence>
<evidence type="ECO:0000259" key="13">
    <source>
        <dbReference type="Pfam" id="PF07715"/>
    </source>
</evidence>
<evidence type="ECO:0000256" key="2">
    <source>
        <dbReference type="ARBA" id="ARBA00022448"/>
    </source>
</evidence>
<evidence type="ECO:0000256" key="1">
    <source>
        <dbReference type="ARBA" id="ARBA00004571"/>
    </source>
</evidence>
<dbReference type="EMBL" id="VHSF01000003">
    <property type="protein sequence ID" value="TRO64434.1"/>
    <property type="molecule type" value="Genomic_DNA"/>
</dbReference>
<dbReference type="AlphaFoldDB" id="A0A550I0C4"/>
<evidence type="ECO:0000313" key="14">
    <source>
        <dbReference type="EMBL" id="TRO64434.1"/>
    </source>
</evidence>
<dbReference type="OrthoDB" id="9768177at2"/>
<keyword evidence="7 10" id="KW-0472">Membrane</keyword>
<evidence type="ECO:0000259" key="12">
    <source>
        <dbReference type="Pfam" id="PF00593"/>
    </source>
</evidence>
<keyword evidence="5" id="KW-0732">Signal</keyword>
<dbReference type="Gene3D" id="2.60.40.1120">
    <property type="entry name" value="Carboxypeptidase-like, regulatory domain"/>
    <property type="match status" value="1"/>
</dbReference>
<evidence type="ECO:0000256" key="6">
    <source>
        <dbReference type="ARBA" id="ARBA00023077"/>
    </source>
</evidence>
<evidence type="ECO:0000256" key="3">
    <source>
        <dbReference type="ARBA" id="ARBA00022452"/>
    </source>
</evidence>
<dbReference type="Gene3D" id="2.40.170.20">
    <property type="entry name" value="TonB-dependent receptor, beta-barrel domain"/>
    <property type="match status" value="1"/>
</dbReference>
<dbReference type="InterPro" id="IPR036942">
    <property type="entry name" value="Beta-barrel_TonB_sf"/>
</dbReference>
<proteinExistence type="inferred from homology"/>
<dbReference type="RefSeq" id="WP_143411628.1">
    <property type="nucleotide sequence ID" value="NZ_VHSF01000003.1"/>
</dbReference>
<feature type="domain" description="TonB-dependent receptor-like beta-barrel" evidence="12">
    <location>
        <begin position="484"/>
        <end position="789"/>
    </location>
</feature>
<keyword evidence="15" id="KW-1185">Reference proteome</keyword>
<dbReference type="GO" id="GO:0015344">
    <property type="term" value="F:siderophore uptake transmembrane transporter activity"/>
    <property type="evidence" value="ECO:0007669"/>
    <property type="project" value="TreeGrafter"/>
</dbReference>
<keyword evidence="6 11" id="KW-0798">TonB box</keyword>
<dbReference type="Proteomes" id="UP000315131">
    <property type="component" value="Unassembled WGS sequence"/>
</dbReference>
<dbReference type="InterPro" id="IPR023996">
    <property type="entry name" value="TonB-dep_OMP_SusC/RagA"/>
</dbReference>
<reference evidence="14 15" key="1">
    <citation type="submission" date="2019-06" db="EMBL/GenBank/DDBJ databases">
        <title>Gramella sabulilitoris sp. nov., isolated from a marine sand.</title>
        <authorList>
            <person name="Yoon J.-H."/>
        </authorList>
    </citation>
    <scope>NUCLEOTIDE SEQUENCE [LARGE SCALE GENOMIC DNA]</scope>
    <source>
        <strain evidence="14 15">HSMS-1</strain>
    </source>
</reference>
<evidence type="ECO:0000256" key="8">
    <source>
        <dbReference type="ARBA" id="ARBA00023170"/>
    </source>
</evidence>
<sequence>MKQFSLSYFKVIFLLLFPSILLSQEVLTGKTINEATGQVVPFVNVVEKGTSNGTTSDFEGNYEITVESLPTTLVFSYLGFETQEINVTDNSPLTVRFVESAAALDEVVVTGLATSIKRENAANAVASLSADEISGRTPPPTLDGALYGKFAGATVSANSGAPGGGLSVKLRGATSIQGNTQPLYIVDGVYIDNSSIAAGLNVVSAAAAGGSASNQDNPSNRIADINPEDIANIEILKGASAAAIYGSRAAAGVVIITTKRGKAGETKFNFSQATGWTEVTNLLGQRNYTEDRVFDLFYSASEDPVADQASRDAANAQVALFSQARDSGNLVDYEEELFGEKGLISITNFSMSGGGEKTKFFTGITHNDENGIVLNTGYKKTSLRLNLDHRPTDFIKLGLSSSYIHSSSNRGFFNNDNSGTTLGVSLVSTFPWYDLFPNEDGVYPDYALGASNILQTRDLVRNNETVNRFIIGGTANIDLYKAESSSLELILRGGLDFYGLKTRAIFPKALQFQKPSNGGLNGVAVQGDTQNKNYNLSGFLVHNYFTDNNINFRTQAGLTREYFDRNTQLITATGLVASETNVDQAANTGVDQTRLRQEDSGFFVQEEVNYQDRIIATLGLRGDKSSNNGDANKLNYYPKASVAVNFNEFDFWNDSSEWGQFKLRAAYGEAGNFPPFGALFTSYNTFSTDGLLGISLINVQGSKDLKSERQKEFEFGTDVSFFQNRLNFSGTYYIKTIDDLILRSAIEPSTGFTTQFVNAGELQNKGIELSIDAVPVRTEDLNWSVGVNFFKNTSEITRLDVDPFNIGAFGATLGTFRIEEGQSATQIVGIGTNPGPNGFQKYGDAEPDFQMGFNSQLIYKNFDLSFVWQWKNGGDNINLTALLTDLNGTSHDYDTIDLDPSGELGNGPYRVSQLGSSAEVFVEDASYLRLRELGLYYNVPGSVFENFLGGSIDRVKLGFSGTNLINIFDYNSYDPEVSNFGSNGIFTGVEVTPFPSSKRYLFHLAVNF</sequence>
<dbReference type="PROSITE" id="PS52016">
    <property type="entry name" value="TONB_DEPENDENT_REC_3"/>
    <property type="match status" value="1"/>
</dbReference>
<dbReference type="PANTHER" id="PTHR30069">
    <property type="entry name" value="TONB-DEPENDENT OUTER MEMBRANE RECEPTOR"/>
    <property type="match status" value="1"/>
</dbReference>
<dbReference type="InterPro" id="IPR012910">
    <property type="entry name" value="Plug_dom"/>
</dbReference>
<comment type="similarity">
    <text evidence="10 11">Belongs to the TonB-dependent receptor family.</text>
</comment>
<dbReference type="Pfam" id="PF07715">
    <property type="entry name" value="Plug"/>
    <property type="match status" value="1"/>
</dbReference>
<dbReference type="SUPFAM" id="SSF56935">
    <property type="entry name" value="Porins"/>
    <property type="match status" value="1"/>
</dbReference>
<dbReference type="InterPro" id="IPR008969">
    <property type="entry name" value="CarboxyPept-like_regulatory"/>
</dbReference>
<organism evidence="14 15">
    <name type="scientific">Christiangramia sabulilitoris</name>
    <dbReference type="NCBI Taxonomy" id="2583991"/>
    <lineage>
        <taxon>Bacteria</taxon>
        <taxon>Pseudomonadati</taxon>
        <taxon>Bacteroidota</taxon>
        <taxon>Flavobacteriia</taxon>
        <taxon>Flavobacteriales</taxon>
        <taxon>Flavobacteriaceae</taxon>
        <taxon>Christiangramia</taxon>
    </lineage>
</organism>
<gene>
    <name evidence="14" type="ORF">FGM01_13160</name>
</gene>
<dbReference type="Gene3D" id="2.170.130.10">
    <property type="entry name" value="TonB-dependent receptor, plug domain"/>
    <property type="match status" value="1"/>
</dbReference>
<keyword evidence="3 10" id="KW-1134">Transmembrane beta strand</keyword>
<dbReference type="NCBIfam" id="TIGR04056">
    <property type="entry name" value="OMP_RagA_SusC"/>
    <property type="match status" value="1"/>
</dbReference>
<keyword evidence="8" id="KW-0675">Receptor</keyword>
<keyword evidence="4 10" id="KW-0812">Transmembrane</keyword>
<evidence type="ECO:0000256" key="7">
    <source>
        <dbReference type="ARBA" id="ARBA00023136"/>
    </source>
</evidence>
<dbReference type="InterPro" id="IPR000531">
    <property type="entry name" value="Beta-barrel_TonB"/>
</dbReference>
<comment type="caution">
    <text evidence="14">The sequence shown here is derived from an EMBL/GenBank/DDBJ whole genome shotgun (WGS) entry which is preliminary data.</text>
</comment>
<dbReference type="InterPro" id="IPR023997">
    <property type="entry name" value="TonB-dep_OMP_SusC/RagA_CS"/>
</dbReference>
<comment type="subcellular location">
    <subcellularLocation>
        <location evidence="1 10">Cell outer membrane</location>
        <topology evidence="1 10">Multi-pass membrane protein</topology>
    </subcellularLocation>
</comment>
<dbReference type="Pfam" id="PF13715">
    <property type="entry name" value="CarbopepD_reg_2"/>
    <property type="match status" value="1"/>
</dbReference>
<feature type="domain" description="TonB-dependent receptor plug" evidence="13">
    <location>
        <begin position="119"/>
        <end position="253"/>
    </location>
</feature>
<evidence type="ECO:0000256" key="9">
    <source>
        <dbReference type="ARBA" id="ARBA00023237"/>
    </source>
</evidence>
<dbReference type="PANTHER" id="PTHR30069:SF29">
    <property type="entry name" value="HEMOGLOBIN AND HEMOGLOBIN-HAPTOGLOBIN-BINDING PROTEIN 1-RELATED"/>
    <property type="match status" value="1"/>
</dbReference>
<evidence type="ECO:0000313" key="15">
    <source>
        <dbReference type="Proteomes" id="UP000315131"/>
    </source>
</evidence>
<evidence type="ECO:0000256" key="5">
    <source>
        <dbReference type="ARBA" id="ARBA00022729"/>
    </source>
</evidence>
<name>A0A550I0C4_9FLAO</name>
<dbReference type="InterPro" id="IPR039426">
    <property type="entry name" value="TonB-dep_rcpt-like"/>
</dbReference>
<dbReference type="NCBIfam" id="TIGR04057">
    <property type="entry name" value="SusC_RagA_signa"/>
    <property type="match status" value="1"/>
</dbReference>
<keyword evidence="9 10" id="KW-0998">Cell outer membrane</keyword>
<dbReference type="GO" id="GO:0044718">
    <property type="term" value="P:siderophore transmembrane transport"/>
    <property type="evidence" value="ECO:0007669"/>
    <property type="project" value="TreeGrafter"/>
</dbReference>
<evidence type="ECO:0000256" key="11">
    <source>
        <dbReference type="RuleBase" id="RU003357"/>
    </source>
</evidence>